<dbReference type="AlphaFoldDB" id="A0AA49JDN4"/>
<dbReference type="PROSITE" id="PS51257">
    <property type="entry name" value="PROKAR_LIPOPROTEIN"/>
    <property type="match status" value="1"/>
</dbReference>
<evidence type="ECO:0008006" key="2">
    <source>
        <dbReference type="Google" id="ProtNLM"/>
    </source>
</evidence>
<name>A0AA49JDN4_9BACT</name>
<evidence type="ECO:0000313" key="1">
    <source>
        <dbReference type="EMBL" id="WKN36998.1"/>
    </source>
</evidence>
<accession>A0AA49JDN4</accession>
<sequence length="446" mass="49611">MKHVSYARPFRYHYLFIQVIALGCLLTLARCTDKVEVTRTYRYMKPVYMTTNELRSSFAIEPPQTLSTTGKIYYLAPYLLINKPGEGIHVIDNSDPANPVNLSFINIPGNYDMAAKGTTLYADSFIDLLALDISDLDHVQITKRVENVFPRYNSWATMIDGEDVVLTDWVEEEVVEVMEGDLDEFAPGLYRYQEGIVMNDWASFEKLSSFANTDRAAAGGSGQAEAGVGGSMARFAISGERLYTVDDSDLQVFDISQLDDPEGINKTNIAFSIETIFPYKDKLFIGSQIGMFIYDISNPDNPVQESEFTHMRSCDPVVANDSLAYVTLRDGSECWGGNNVLEVVDIENVNNPQLVATFQMEHPHGLGIDGTLLFICEGEFGLKIFDATDTQSISENLLANIDNIHAFDVIPLGGVLMVIGQDGLYQYDYSDPNNIELLSKMTLAAL</sequence>
<organism evidence="1">
    <name type="scientific">Roseihalotalea indica</name>
    <dbReference type="NCBI Taxonomy" id="2867963"/>
    <lineage>
        <taxon>Bacteria</taxon>
        <taxon>Pseudomonadati</taxon>
        <taxon>Bacteroidota</taxon>
        <taxon>Cytophagia</taxon>
        <taxon>Cytophagales</taxon>
        <taxon>Catalimonadaceae</taxon>
        <taxon>Roseihalotalea</taxon>
    </lineage>
</organism>
<reference evidence="1" key="2">
    <citation type="journal article" date="2024" name="Antonie Van Leeuwenhoek">
        <title>Roseihalotalea indica gen. nov., sp. nov., a halophilic Bacteroidetes from mesopelagic Southwest Indian Ocean with higher carbohydrate metabolic potential.</title>
        <authorList>
            <person name="Chen B."/>
            <person name="Zhang M."/>
            <person name="Lin D."/>
            <person name="Ye J."/>
            <person name="Tang K."/>
        </authorList>
    </citation>
    <scope>NUCLEOTIDE SEQUENCE</scope>
    <source>
        <strain evidence="1">TK19036</strain>
    </source>
</reference>
<reference evidence="1" key="1">
    <citation type="journal article" date="2023" name="Comput. Struct. Biotechnol. J.">
        <title>Discovery of a novel marine Bacteroidetes with a rich repertoire of carbohydrate-active enzymes.</title>
        <authorList>
            <person name="Chen B."/>
            <person name="Liu G."/>
            <person name="Chen Q."/>
            <person name="Wang H."/>
            <person name="Liu L."/>
            <person name="Tang K."/>
        </authorList>
    </citation>
    <scope>NUCLEOTIDE SEQUENCE</scope>
    <source>
        <strain evidence="1">TK19036</strain>
    </source>
</reference>
<dbReference type="SUPFAM" id="SSF69322">
    <property type="entry name" value="Tricorn protease domain 2"/>
    <property type="match status" value="1"/>
</dbReference>
<gene>
    <name evidence="1" type="ORF">K4G66_32025</name>
</gene>
<dbReference type="EMBL" id="CP120682">
    <property type="protein sequence ID" value="WKN36998.1"/>
    <property type="molecule type" value="Genomic_DNA"/>
</dbReference>
<protein>
    <recommendedName>
        <fullName evidence="2">LVIVD repeat-containing protein</fullName>
    </recommendedName>
</protein>
<proteinExistence type="predicted"/>